<evidence type="ECO:0000313" key="2">
    <source>
        <dbReference type="EMBL" id="CAK0873080.1"/>
    </source>
</evidence>
<sequence>ICMGWRKSGSDPPAPLLGGVQTLTDLSQVIEEMQRQMERQNQDSLEQKSITGSLHSEVGCLRRRIAERDCDVASAASTSDDWARADALELDNREVGEPRHLTSEETQAIPVLNGLASSELLKCEGNGSAEHLMPSLKPGALEHSPRRAPAPCRAPGPSLEAPPTPTPSASVAFRAHKQGKRARTSAQHLFLAARHATSNLQAGANV</sequence>
<feature type="non-terminal residue" evidence="2">
    <location>
        <position position="1"/>
    </location>
</feature>
<comment type="caution">
    <text evidence="2">The sequence shown here is derived from an EMBL/GenBank/DDBJ whole genome shotgun (WGS) entry which is preliminary data.</text>
</comment>
<dbReference type="Proteomes" id="UP001189429">
    <property type="component" value="Unassembled WGS sequence"/>
</dbReference>
<proteinExistence type="predicted"/>
<feature type="region of interest" description="Disordered" evidence="1">
    <location>
        <begin position="131"/>
        <end position="170"/>
    </location>
</feature>
<feature type="compositionally biased region" description="Low complexity" evidence="1">
    <location>
        <begin position="147"/>
        <end position="159"/>
    </location>
</feature>
<dbReference type="EMBL" id="CAUYUJ010017238">
    <property type="protein sequence ID" value="CAK0873080.1"/>
    <property type="molecule type" value="Genomic_DNA"/>
</dbReference>
<protein>
    <submittedName>
        <fullName evidence="2">Uncharacterized protein</fullName>
    </submittedName>
</protein>
<gene>
    <name evidence="2" type="ORF">PCOR1329_LOCUS58381</name>
</gene>
<name>A0ABN9VL40_9DINO</name>
<evidence type="ECO:0000256" key="1">
    <source>
        <dbReference type="SAM" id="MobiDB-lite"/>
    </source>
</evidence>
<reference evidence="2" key="1">
    <citation type="submission" date="2023-10" db="EMBL/GenBank/DDBJ databases">
        <authorList>
            <person name="Chen Y."/>
            <person name="Shah S."/>
            <person name="Dougan E. K."/>
            <person name="Thang M."/>
            <person name="Chan C."/>
        </authorList>
    </citation>
    <scope>NUCLEOTIDE SEQUENCE [LARGE SCALE GENOMIC DNA]</scope>
</reference>
<evidence type="ECO:0000313" key="3">
    <source>
        <dbReference type="Proteomes" id="UP001189429"/>
    </source>
</evidence>
<keyword evidence="3" id="KW-1185">Reference proteome</keyword>
<organism evidence="2 3">
    <name type="scientific">Prorocentrum cordatum</name>
    <dbReference type="NCBI Taxonomy" id="2364126"/>
    <lineage>
        <taxon>Eukaryota</taxon>
        <taxon>Sar</taxon>
        <taxon>Alveolata</taxon>
        <taxon>Dinophyceae</taxon>
        <taxon>Prorocentrales</taxon>
        <taxon>Prorocentraceae</taxon>
        <taxon>Prorocentrum</taxon>
    </lineage>
</organism>
<accession>A0ABN9VL40</accession>